<dbReference type="FunFam" id="1.20.140.40:FF:000009">
    <property type="entry name" value="Invertase/pectin methylesterase inhibitor family protein"/>
    <property type="match status" value="1"/>
</dbReference>
<comment type="similarity">
    <text evidence="3">Belongs to the PMEI family.</text>
</comment>
<keyword evidence="2" id="KW-1015">Disulfide bond</keyword>
<evidence type="ECO:0000259" key="5">
    <source>
        <dbReference type="SMART" id="SM00856"/>
    </source>
</evidence>
<keyword evidence="1 4" id="KW-0732">Signal</keyword>
<dbReference type="Proteomes" id="UP001367508">
    <property type="component" value="Unassembled WGS sequence"/>
</dbReference>
<gene>
    <name evidence="6" type="ORF">VNO77_23758</name>
</gene>
<name>A0AAN9LA89_CANGL</name>
<dbReference type="PANTHER" id="PTHR36710:SF18">
    <property type="entry name" value="PECTINESTERASE INHIBITOR 5-RELATED"/>
    <property type="match status" value="1"/>
</dbReference>
<evidence type="ECO:0000256" key="4">
    <source>
        <dbReference type="SAM" id="SignalP"/>
    </source>
</evidence>
<dbReference type="InterPro" id="IPR052421">
    <property type="entry name" value="PCW_Enzyme_Inhibitor"/>
</dbReference>
<organism evidence="6 7">
    <name type="scientific">Canavalia gladiata</name>
    <name type="common">Sword bean</name>
    <name type="synonym">Dolichos gladiatus</name>
    <dbReference type="NCBI Taxonomy" id="3824"/>
    <lineage>
        <taxon>Eukaryota</taxon>
        <taxon>Viridiplantae</taxon>
        <taxon>Streptophyta</taxon>
        <taxon>Embryophyta</taxon>
        <taxon>Tracheophyta</taxon>
        <taxon>Spermatophyta</taxon>
        <taxon>Magnoliopsida</taxon>
        <taxon>eudicotyledons</taxon>
        <taxon>Gunneridae</taxon>
        <taxon>Pentapetalae</taxon>
        <taxon>rosids</taxon>
        <taxon>fabids</taxon>
        <taxon>Fabales</taxon>
        <taxon>Fabaceae</taxon>
        <taxon>Papilionoideae</taxon>
        <taxon>50 kb inversion clade</taxon>
        <taxon>NPAAA clade</taxon>
        <taxon>indigoferoid/millettioid clade</taxon>
        <taxon>Phaseoleae</taxon>
        <taxon>Canavalia</taxon>
    </lineage>
</organism>
<dbReference type="SMART" id="SM00856">
    <property type="entry name" value="PMEI"/>
    <property type="match status" value="1"/>
</dbReference>
<keyword evidence="7" id="KW-1185">Reference proteome</keyword>
<dbReference type="GO" id="GO:0004857">
    <property type="term" value="F:enzyme inhibitor activity"/>
    <property type="evidence" value="ECO:0007669"/>
    <property type="project" value="InterPro"/>
</dbReference>
<dbReference type="NCBIfam" id="TIGR01614">
    <property type="entry name" value="PME_inhib"/>
    <property type="match status" value="1"/>
</dbReference>
<dbReference type="Pfam" id="PF04043">
    <property type="entry name" value="PMEI"/>
    <property type="match status" value="1"/>
</dbReference>
<dbReference type="EMBL" id="JAYMYQ010000005">
    <property type="protein sequence ID" value="KAK7329588.1"/>
    <property type="molecule type" value="Genomic_DNA"/>
</dbReference>
<evidence type="ECO:0000256" key="2">
    <source>
        <dbReference type="ARBA" id="ARBA00023157"/>
    </source>
</evidence>
<evidence type="ECO:0000313" key="7">
    <source>
        <dbReference type="Proteomes" id="UP001367508"/>
    </source>
</evidence>
<dbReference type="Gene3D" id="1.20.140.40">
    <property type="entry name" value="Invertase/pectin methylesterase inhibitor family protein"/>
    <property type="match status" value="1"/>
</dbReference>
<sequence>MGRSTNYVCCLGIQMIVLASSIPFTLSQPSFTVNGDWIDQVCKQTPFYDLCSSTLHSKPLGPKLDLQAASLLMLKTILANATDTLSYIEGLIKDVSDRRLEQALAFCAESYIPIVKYILPQAADAINQRRFAFASYSFSSAVKNVNGCDKKSTALIRPLLGKRNSIVQNLVAVVTALIKLIPNT</sequence>
<accession>A0AAN9LA89</accession>
<dbReference type="InterPro" id="IPR006501">
    <property type="entry name" value="Pectinesterase_inhib_dom"/>
</dbReference>
<proteinExistence type="inferred from homology"/>
<dbReference type="InterPro" id="IPR035513">
    <property type="entry name" value="Invertase/methylesterase_inhib"/>
</dbReference>
<feature type="signal peptide" evidence="4">
    <location>
        <begin position="1"/>
        <end position="27"/>
    </location>
</feature>
<dbReference type="SUPFAM" id="SSF101148">
    <property type="entry name" value="Plant invertase/pectin methylesterase inhibitor"/>
    <property type="match status" value="1"/>
</dbReference>
<dbReference type="AlphaFoldDB" id="A0AAN9LA89"/>
<evidence type="ECO:0000256" key="1">
    <source>
        <dbReference type="ARBA" id="ARBA00022729"/>
    </source>
</evidence>
<feature type="chain" id="PRO_5043014952" description="Pectinesterase inhibitor domain-containing protein" evidence="4">
    <location>
        <begin position="28"/>
        <end position="184"/>
    </location>
</feature>
<evidence type="ECO:0000256" key="3">
    <source>
        <dbReference type="ARBA" id="ARBA00038471"/>
    </source>
</evidence>
<reference evidence="6 7" key="1">
    <citation type="submission" date="2024-01" db="EMBL/GenBank/DDBJ databases">
        <title>The genomes of 5 underutilized Papilionoideae crops provide insights into root nodulation and disease resistanc.</title>
        <authorList>
            <person name="Jiang F."/>
        </authorList>
    </citation>
    <scope>NUCLEOTIDE SEQUENCE [LARGE SCALE GENOMIC DNA]</scope>
    <source>
        <strain evidence="6">LVBAO_FW01</strain>
        <tissue evidence="6">Leaves</tissue>
    </source>
</reference>
<protein>
    <recommendedName>
        <fullName evidence="5">Pectinesterase inhibitor domain-containing protein</fullName>
    </recommendedName>
</protein>
<comment type="caution">
    <text evidence="6">The sequence shown here is derived from an EMBL/GenBank/DDBJ whole genome shotgun (WGS) entry which is preliminary data.</text>
</comment>
<dbReference type="PANTHER" id="PTHR36710">
    <property type="entry name" value="PECTINESTERASE INHIBITOR-LIKE"/>
    <property type="match status" value="1"/>
</dbReference>
<feature type="domain" description="Pectinesterase inhibitor" evidence="5">
    <location>
        <begin position="33"/>
        <end position="177"/>
    </location>
</feature>
<evidence type="ECO:0000313" key="6">
    <source>
        <dbReference type="EMBL" id="KAK7329588.1"/>
    </source>
</evidence>